<proteinExistence type="predicted"/>
<name>A0AA40G6Y0_9HYME</name>
<evidence type="ECO:0000256" key="1">
    <source>
        <dbReference type="SAM" id="MobiDB-lite"/>
    </source>
</evidence>
<dbReference type="AlphaFoldDB" id="A0AA40G6Y0"/>
<reference evidence="2" key="1">
    <citation type="submission" date="2021-10" db="EMBL/GenBank/DDBJ databases">
        <title>Melipona bicolor Genome sequencing and assembly.</title>
        <authorList>
            <person name="Araujo N.S."/>
            <person name="Arias M.C."/>
        </authorList>
    </citation>
    <scope>NUCLEOTIDE SEQUENCE</scope>
    <source>
        <strain evidence="2">USP_2M_L1-L4_2017</strain>
        <tissue evidence="2">Whole body</tissue>
    </source>
</reference>
<dbReference type="Proteomes" id="UP001177670">
    <property type="component" value="Unassembled WGS sequence"/>
</dbReference>
<organism evidence="2 3">
    <name type="scientific">Melipona bicolor</name>
    <dbReference type="NCBI Taxonomy" id="60889"/>
    <lineage>
        <taxon>Eukaryota</taxon>
        <taxon>Metazoa</taxon>
        <taxon>Ecdysozoa</taxon>
        <taxon>Arthropoda</taxon>
        <taxon>Hexapoda</taxon>
        <taxon>Insecta</taxon>
        <taxon>Pterygota</taxon>
        <taxon>Neoptera</taxon>
        <taxon>Endopterygota</taxon>
        <taxon>Hymenoptera</taxon>
        <taxon>Apocrita</taxon>
        <taxon>Aculeata</taxon>
        <taxon>Apoidea</taxon>
        <taxon>Anthophila</taxon>
        <taxon>Apidae</taxon>
        <taxon>Melipona</taxon>
    </lineage>
</organism>
<sequence>MLPSHIEISSDTSHSEGEYVPSSGSWSLGEVRMLRKNRSDSENTDNFDSSVAVFVTKEMLTSWSESSKVTESVQ</sequence>
<evidence type="ECO:0000313" key="2">
    <source>
        <dbReference type="EMBL" id="KAK1132215.1"/>
    </source>
</evidence>
<comment type="caution">
    <text evidence="2">The sequence shown here is derived from an EMBL/GenBank/DDBJ whole genome shotgun (WGS) entry which is preliminary data.</text>
</comment>
<feature type="region of interest" description="Disordered" evidence="1">
    <location>
        <begin position="1"/>
        <end position="25"/>
    </location>
</feature>
<keyword evidence="3" id="KW-1185">Reference proteome</keyword>
<accession>A0AA40G6Y0</accession>
<protein>
    <submittedName>
        <fullName evidence="2">Uncharacterized protein</fullName>
    </submittedName>
</protein>
<gene>
    <name evidence="2" type="ORF">K0M31_016338</name>
</gene>
<evidence type="ECO:0000313" key="3">
    <source>
        <dbReference type="Proteomes" id="UP001177670"/>
    </source>
</evidence>
<dbReference type="EMBL" id="JAHYIQ010000005">
    <property type="protein sequence ID" value="KAK1132215.1"/>
    <property type="molecule type" value="Genomic_DNA"/>
</dbReference>